<keyword evidence="2" id="KW-1185">Reference proteome</keyword>
<dbReference type="EMBL" id="CM055111">
    <property type="protein sequence ID" value="KAJ7518678.1"/>
    <property type="molecule type" value="Genomic_DNA"/>
</dbReference>
<protein>
    <submittedName>
        <fullName evidence="1">Uncharacterized protein</fullName>
    </submittedName>
</protein>
<accession>A0ACC2AM92</accession>
<organism evidence="1 2">
    <name type="scientific">Diphasiastrum complanatum</name>
    <name type="common">Issler's clubmoss</name>
    <name type="synonym">Lycopodium complanatum</name>
    <dbReference type="NCBI Taxonomy" id="34168"/>
    <lineage>
        <taxon>Eukaryota</taxon>
        <taxon>Viridiplantae</taxon>
        <taxon>Streptophyta</taxon>
        <taxon>Embryophyta</taxon>
        <taxon>Tracheophyta</taxon>
        <taxon>Lycopodiopsida</taxon>
        <taxon>Lycopodiales</taxon>
        <taxon>Lycopodiaceae</taxon>
        <taxon>Lycopodioideae</taxon>
        <taxon>Diphasiastrum</taxon>
    </lineage>
</organism>
<name>A0ACC2AM92_DIPCM</name>
<sequence length="405" mass="42811">MTSGARLPTWKERENNKRRERRRRAIAARIFSGLRQYGNYKLPKHCDNNEVLKALCSEAGWTVEEDGTTYKKGAKPLEKDAFISAPASPSSTYQAAAAAAENPALIPWLKGISTASGVGAIQALPALNMKYGRGSASAPVTPPHSSPRATASVRPEWDVMISRVAGGGGTAVLPPSGFKYGAGGSSSAPVTPPISSPRANAAVKVEWDGGIRADGMPDCPAIFSAGLWPSKLPVCGGLTMAAARQALLLSETNDGSRTPSSDVADSEPYVLDLLNECSSNPSGRWVNGCYSATPYGSMKKLPVGMGFDAFPIAATDYEAPSGLLWRPGQTQFSASNACGMAETVRKIGDACNNSNFGWQKGTTQAAEYTIIALEASTNQSEKYTRNQEHHLDLTLATPVGSPLRQ</sequence>
<reference evidence="2" key="1">
    <citation type="journal article" date="2024" name="Proc. Natl. Acad. Sci. U.S.A.">
        <title>Extraordinary preservation of gene collinearity over three hundred million years revealed in homosporous lycophytes.</title>
        <authorList>
            <person name="Li C."/>
            <person name="Wickell D."/>
            <person name="Kuo L.Y."/>
            <person name="Chen X."/>
            <person name="Nie B."/>
            <person name="Liao X."/>
            <person name="Peng D."/>
            <person name="Ji J."/>
            <person name="Jenkins J."/>
            <person name="Williams M."/>
            <person name="Shu S."/>
            <person name="Plott C."/>
            <person name="Barry K."/>
            <person name="Rajasekar S."/>
            <person name="Grimwood J."/>
            <person name="Han X."/>
            <person name="Sun S."/>
            <person name="Hou Z."/>
            <person name="He W."/>
            <person name="Dai G."/>
            <person name="Sun C."/>
            <person name="Schmutz J."/>
            <person name="Leebens-Mack J.H."/>
            <person name="Li F.W."/>
            <person name="Wang L."/>
        </authorList>
    </citation>
    <scope>NUCLEOTIDE SEQUENCE [LARGE SCALE GENOMIC DNA]</scope>
    <source>
        <strain evidence="2">cv. PW_Plant_1</strain>
    </source>
</reference>
<gene>
    <name evidence="1" type="ORF">O6H91_20G003300</name>
</gene>
<dbReference type="Proteomes" id="UP001162992">
    <property type="component" value="Chromosome 20"/>
</dbReference>
<comment type="caution">
    <text evidence="1">The sequence shown here is derived from an EMBL/GenBank/DDBJ whole genome shotgun (WGS) entry which is preliminary data.</text>
</comment>
<evidence type="ECO:0000313" key="2">
    <source>
        <dbReference type="Proteomes" id="UP001162992"/>
    </source>
</evidence>
<evidence type="ECO:0000313" key="1">
    <source>
        <dbReference type="EMBL" id="KAJ7518678.1"/>
    </source>
</evidence>
<proteinExistence type="predicted"/>